<comment type="caution">
    <text evidence="1">The sequence shown here is derived from an EMBL/GenBank/DDBJ whole genome shotgun (WGS) entry which is preliminary data.</text>
</comment>
<sequence length="509" mass="57155">MVEILETNLLVAQIDRQAVSPLEGYSRRNQTFLQSHSDFDDFIDKFVTAGEVAEAPGANRSAIAANKEYLRVEKLLAGTRIELMKVLWAHDVFLSSGTVDRILFYLASKSTGGDIVKEFFDFVLVRKLHNTGFVLYPIHSFGIQGFGLAGLMKLTIPDVDLREAGVFLSAQTNNVERTLAFLDRARLAFGISHPLPGSLRSEFMREHFAWTTKNPLLALKMSSTTSGFYENQFVIMVKLQLATALVQMLATLGQTDRTNRESRNLSTARTNNYETLDFNHYVVFEANEAKPELDPLRTPMNVSRSDLVSLAEMNIDIDPSSWSDPEKQAILSQIQHGLGALEAGYLSEWVLGEKTSTRARVLRKVFLSVSYFHKSFRSAINTDEAVVSIAIAFETLLTDGYQRGGVKNRIARRVPLCLANDPDHSDFVREVQKLMEYRGQVVHEGTSDISIDINAVRRAYVRCFLAVMACLPNIKQGASQPVGDVLGDVTPKRSRWKVLRQWIARKIDR</sequence>
<evidence type="ECO:0000313" key="2">
    <source>
        <dbReference type="Proteomes" id="UP000483035"/>
    </source>
</evidence>
<organism evidence="1 2">
    <name type="scientific">Rhizobium lusitanum</name>
    <dbReference type="NCBI Taxonomy" id="293958"/>
    <lineage>
        <taxon>Bacteria</taxon>
        <taxon>Pseudomonadati</taxon>
        <taxon>Pseudomonadota</taxon>
        <taxon>Alphaproteobacteria</taxon>
        <taxon>Hyphomicrobiales</taxon>
        <taxon>Rhizobiaceae</taxon>
        <taxon>Rhizobium/Agrobacterium group</taxon>
        <taxon>Rhizobium</taxon>
    </lineage>
</organism>
<dbReference type="EMBL" id="WUEY01000007">
    <property type="protein sequence ID" value="NEI71573.1"/>
    <property type="molecule type" value="Genomic_DNA"/>
</dbReference>
<dbReference type="AlphaFoldDB" id="A0A6L9U6Q9"/>
<name>A0A6L9U6Q9_9HYPH</name>
<dbReference type="Proteomes" id="UP000483035">
    <property type="component" value="Unassembled WGS sequence"/>
</dbReference>
<reference evidence="1 2" key="1">
    <citation type="submission" date="2019-12" db="EMBL/GenBank/DDBJ databases">
        <title>Rhizobium genotypes associated with high levels of biological nitrogen fixation by grain legumes in a temperate-maritime cropping system.</title>
        <authorList>
            <person name="Maluk M."/>
            <person name="Francesc Ferrando Molina F."/>
            <person name="Lopez Del Egido L."/>
            <person name="Lafos M."/>
            <person name="Langarica-Fuentes A."/>
            <person name="Gebre Yohannes G."/>
            <person name="Young M.W."/>
            <person name="Martin P."/>
            <person name="Gantlett R."/>
            <person name="Kenicer G."/>
            <person name="Hawes C."/>
            <person name="Begg G.S."/>
            <person name="Quilliam R.S."/>
            <person name="Squire G.R."/>
            <person name="Poole P.S."/>
            <person name="Young P.W."/>
            <person name="Iannetta P.M."/>
            <person name="James E.K."/>
        </authorList>
    </citation>
    <scope>NUCLEOTIDE SEQUENCE [LARGE SCALE GENOMIC DNA]</scope>
    <source>
        <strain evidence="1 2">JHI1118</strain>
    </source>
</reference>
<evidence type="ECO:0000313" key="1">
    <source>
        <dbReference type="EMBL" id="NEI71573.1"/>
    </source>
</evidence>
<protein>
    <submittedName>
        <fullName evidence="1">Uncharacterized protein</fullName>
    </submittedName>
</protein>
<dbReference type="RefSeq" id="WP_163988089.1">
    <property type="nucleotide sequence ID" value="NZ_WUEY01000007.1"/>
</dbReference>
<gene>
    <name evidence="1" type="ORF">GR212_18490</name>
</gene>
<accession>A0A6L9U6Q9</accession>
<proteinExistence type="predicted"/>